<reference evidence="1 2" key="1">
    <citation type="submission" date="2021-06" db="EMBL/GenBank/DDBJ databases">
        <authorList>
            <person name="Palmer J.M."/>
        </authorList>
    </citation>
    <scope>NUCLEOTIDE SEQUENCE [LARGE SCALE GENOMIC DNA]</scope>
    <source>
        <strain evidence="1 2">MEX-2019</strain>
        <tissue evidence="1">Muscle</tissue>
    </source>
</reference>
<evidence type="ECO:0000313" key="1">
    <source>
        <dbReference type="EMBL" id="KAK5600108.1"/>
    </source>
</evidence>
<evidence type="ECO:0000313" key="2">
    <source>
        <dbReference type="Proteomes" id="UP001311232"/>
    </source>
</evidence>
<keyword evidence="2" id="KW-1185">Reference proteome</keyword>
<gene>
    <name evidence="1" type="ORF">CRENBAI_009051</name>
</gene>
<protein>
    <submittedName>
        <fullName evidence="1">Uncharacterized protein</fullName>
    </submittedName>
</protein>
<name>A0AAV9QTB2_9TELE</name>
<sequence>MGNRIRGRGLNRGPEHRNEVMYGYKNLVSITVLSLHIRSDRSVTASRIQSSCSLYSSSSEFWKQLPTAPAVSLMDHLAIAHLPVHPPSVCAQLKHCRLRITKRERQHCESPCYSSYQTQPLWGRLTTLNKPSSTTNMPVQIPLPDPVRVQSHSGCVKNKLLTAVLPHSYSELVKPTL</sequence>
<accession>A0AAV9QTB2</accession>
<dbReference type="AlphaFoldDB" id="A0AAV9QTB2"/>
<dbReference type="Proteomes" id="UP001311232">
    <property type="component" value="Unassembled WGS sequence"/>
</dbReference>
<organism evidence="1 2">
    <name type="scientific">Crenichthys baileyi</name>
    <name type="common">White River springfish</name>
    <dbReference type="NCBI Taxonomy" id="28760"/>
    <lineage>
        <taxon>Eukaryota</taxon>
        <taxon>Metazoa</taxon>
        <taxon>Chordata</taxon>
        <taxon>Craniata</taxon>
        <taxon>Vertebrata</taxon>
        <taxon>Euteleostomi</taxon>
        <taxon>Actinopterygii</taxon>
        <taxon>Neopterygii</taxon>
        <taxon>Teleostei</taxon>
        <taxon>Neoteleostei</taxon>
        <taxon>Acanthomorphata</taxon>
        <taxon>Ovalentaria</taxon>
        <taxon>Atherinomorphae</taxon>
        <taxon>Cyprinodontiformes</taxon>
        <taxon>Goodeidae</taxon>
        <taxon>Crenichthys</taxon>
    </lineage>
</organism>
<dbReference type="EMBL" id="JAHHUM010002899">
    <property type="protein sequence ID" value="KAK5600108.1"/>
    <property type="molecule type" value="Genomic_DNA"/>
</dbReference>
<comment type="caution">
    <text evidence="1">The sequence shown here is derived from an EMBL/GenBank/DDBJ whole genome shotgun (WGS) entry which is preliminary data.</text>
</comment>
<proteinExistence type="predicted"/>